<reference evidence="11 12" key="1">
    <citation type="submission" date="2019-06" db="EMBL/GenBank/DDBJ databases">
        <title>Paenimaribius caenipelagi gen. nov., sp. nov., isolated from a tidal flat.</title>
        <authorList>
            <person name="Yoon J.-H."/>
        </authorList>
    </citation>
    <scope>NUCLEOTIDE SEQUENCE [LARGE SCALE GENOMIC DNA]</scope>
    <source>
        <strain evidence="11 12">JBTF-M29</strain>
    </source>
</reference>
<comment type="subcellular location">
    <subcellularLocation>
        <location evidence="1 9">Cell inner membrane</location>
        <topology evidence="1 9">Multi-pass membrane protein</topology>
    </subcellularLocation>
</comment>
<evidence type="ECO:0000256" key="9">
    <source>
        <dbReference type="RuleBase" id="RU369079"/>
    </source>
</evidence>
<dbReference type="GO" id="GO:0005886">
    <property type="term" value="C:plasma membrane"/>
    <property type="evidence" value="ECO:0007669"/>
    <property type="project" value="UniProtKB-SubCell"/>
</dbReference>
<evidence type="ECO:0000256" key="4">
    <source>
        <dbReference type="ARBA" id="ARBA00022519"/>
    </source>
</evidence>
<dbReference type="EMBL" id="VFSV01000035">
    <property type="protein sequence ID" value="TRD15704.1"/>
    <property type="molecule type" value="Genomic_DNA"/>
</dbReference>
<dbReference type="OrthoDB" id="7843894at2"/>
<organism evidence="11 12">
    <name type="scientific">Palleronia caenipelagi</name>
    <dbReference type="NCBI Taxonomy" id="2489174"/>
    <lineage>
        <taxon>Bacteria</taxon>
        <taxon>Pseudomonadati</taxon>
        <taxon>Pseudomonadota</taxon>
        <taxon>Alphaproteobacteria</taxon>
        <taxon>Rhodobacterales</taxon>
        <taxon>Roseobacteraceae</taxon>
        <taxon>Palleronia</taxon>
    </lineage>
</organism>
<evidence type="ECO:0000259" key="10">
    <source>
        <dbReference type="Pfam" id="PF04290"/>
    </source>
</evidence>
<evidence type="ECO:0000313" key="11">
    <source>
        <dbReference type="EMBL" id="TRD15704.1"/>
    </source>
</evidence>
<dbReference type="RefSeq" id="WP_142835656.1">
    <property type="nucleotide sequence ID" value="NZ_VFSV01000035.1"/>
</dbReference>
<comment type="caution">
    <text evidence="11">The sequence shown here is derived from an EMBL/GenBank/DDBJ whole genome shotgun (WGS) entry which is preliminary data.</text>
</comment>
<evidence type="ECO:0000256" key="6">
    <source>
        <dbReference type="ARBA" id="ARBA00022989"/>
    </source>
</evidence>
<keyword evidence="5 9" id="KW-0812">Transmembrane</keyword>
<keyword evidence="12" id="KW-1185">Reference proteome</keyword>
<feature type="transmembrane region" description="Helical" evidence="9">
    <location>
        <begin position="27"/>
        <end position="48"/>
    </location>
</feature>
<evidence type="ECO:0000256" key="3">
    <source>
        <dbReference type="ARBA" id="ARBA00022475"/>
    </source>
</evidence>
<feature type="transmembrane region" description="Helical" evidence="9">
    <location>
        <begin position="100"/>
        <end position="123"/>
    </location>
</feature>
<keyword evidence="3" id="KW-1003">Cell membrane</keyword>
<proteinExistence type="inferred from homology"/>
<dbReference type="GO" id="GO:0022857">
    <property type="term" value="F:transmembrane transporter activity"/>
    <property type="evidence" value="ECO:0007669"/>
    <property type="project" value="UniProtKB-UniRule"/>
</dbReference>
<protein>
    <recommendedName>
        <fullName evidence="9">TRAP transporter small permease protein</fullName>
    </recommendedName>
</protein>
<dbReference type="InterPro" id="IPR055348">
    <property type="entry name" value="DctQ"/>
</dbReference>
<feature type="domain" description="Tripartite ATP-independent periplasmic transporters DctQ component" evidence="10">
    <location>
        <begin position="39"/>
        <end position="172"/>
    </location>
</feature>
<evidence type="ECO:0000256" key="1">
    <source>
        <dbReference type="ARBA" id="ARBA00004429"/>
    </source>
</evidence>
<comment type="similarity">
    <text evidence="8 9">Belongs to the TRAP transporter small permease family.</text>
</comment>
<evidence type="ECO:0000256" key="8">
    <source>
        <dbReference type="ARBA" id="ARBA00038436"/>
    </source>
</evidence>
<keyword evidence="7 9" id="KW-0472">Membrane</keyword>
<comment type="function">
    <text evidence="9">Part of the tripartite ATP-independent periplasmic (TRAP) transport system.</text>
</comment>
<dbReference type="PANTHER" id="PTHR35011:SF2">
    <property type="entry name" value="2,3-DIKETO-L-GULONATE TRAP TRANSPORTER SMALL PERMEASE PROTEIN YIAM"/>
    <property type="match status" value="1"/>
</dbReference>
<evidence type="ECO:0000256" key="5">
    <source>
        <dbReference type="ARBA" id="ARBA00022692"/>
    </source>
</evidence>
<keyword evidence="6 9" id="KW-1133">Transmembrane helix</keyword>
<comment type="subunit">
    <text evidence="9">The complex comprises the extracytoplasmic solute receptor protein and the two transmembrane proteins.</text>
</comment>
<feature type="transmembrane region" description="Helical" evidence="9">
    <location>
        <begin position="60"/>
        <end position="79"/>
    </location>
</feature>
<dbReference type="PANTHER" id="PTHR35011">
    <property type="entry name" value="2,3-DIKETO-L-GULONATE TRAP TRANSPORTER SMALL PERMEASE PROTEIN YIAM"/>
    <property type="match status" value="1"/>
</dbReference>
<dbReference type="GO" id="GO:0015740">
    <property type="term" value="P:C4-dicarboxylate transport"/>
    <property type="evidence" value="ECO:0007669"/>
    <property type="project" value="TreeGrafter"/>
</dbReference>
<evidence type="ECO:0000256" key="2">
    <source>
        <dbReference type="ARBA" id="ARBA00022448"/>
    </source>
</evidence>
<gene>
    <name evidence="11" type="ORF">FEV53_15220</name>
</gene>
<dbReference type="AlphaFoldDB" id="A0A547PNU2"/>
<dbReference type="Proteomes" id="UP000318590">
    <property type="component" value="Unassembled WGS sequence"/>
</dbReference>
<evidence type="ECO:0000256" key="7">
    <source>
        <dbReference type="ARBA" id="ARBA00023136"/>
    </source>
</evidence>
<keyword evidence="4 9" id="KW-0997">Cell inner membrane</keyword>
<sequence>MAGAASVLDDDSLISRVDLRLERLERVFALISGISVFLLMVLAVVSVTGRHFFNSPLPGYVDWIEMAMPFIAFLGVSYVQRVGGHIRMDMVIGVLKGRALWVAEWLTTFATLLLIVLLIWGTWAHFDRSFDFTAPNWSRDSTIDIGLPLWPAKFVVPVAFFVLALRLALQLWGFGRAFLRGDTHPVAIPLILSAAEIAMAEAEALEGDEK</sequence>
<feature type="transmembrane region" description="Helical" evidence="9">
    <location>
        <begin position="154"/>
        <end position="174"/>
    </location>
</feature>
<keyword evidence="2 9" id="KW-0813">Transport</keyword>
<dbReference type="InterPro" id="IPR007387">
    <property type="entry name" value="TRAP_DctQ"/>
</dbReference>
<name>A0A547PNU2_9RHOB</name>
<evidence type="ECO:0000313" key="12">
    <source>
        <dbReference type="Proteomes" id="UP000318590"/>
    </source>
</evidence>
<accession>A0A547PNU2</accession>
<dbReference type="Pfam" id="PF04290">
    <property type="entry name" value="DctQ"/>
    <property type="match status" value="1"/>
</dbReference>